<dbReference type="EC" id="3.1.3.16" evidence="2"/>
<dbReference type="GO" id="GO:0005634">
    <property type="term" value="C:nucleus"/>
    <property type="evidence" value="ECO:0007669"/>
    <property type="project" value="TreeGrafter"/>
</dbReference>
<dbReference type="GO" id="GO:0005737">
    <property type="term" value="C:cytoplasm"/>
    <property type="evidence" value="ECO:0007669"/>
    <property type="project" value="TreeGrafter"/>
</dbReference>
<proteinExistence type="predicted"/>
<evidence type="ECO:0000256" key="6">
    <source>
        <dbReference type="ARBA" id="ARBA00023211"/>
    </source>
</evidence>
<dbReference type="InterPro" id="IPR050341">
    <property type="entry name" value="PP1_catalytic_subunit"/>
</dbReference>
<protein>
    <recommendedName>
        <fullName evidence="2">protein-serine/threonine phosphatase</fullName>
        <ecNumber evidence="2">3.1.3.16</ecNumber>
    </recommendedName>
</protein>
<keyword evidence="5" id="KW-0904">Protein phosphatase</keyword>
<dbReference type="GO" id="GO:0004722">
    <property type="term" value="F:protein serine/threonine phosphatase activity"/>
    <property type="evidence" value="ECO:0007669"/>
    <property type="project" value="UniProtKB-EC"/>
</dbReference>
<dbReference type="SUPFAM" id="SSF56300">
    <property type="entry name" value="Metallo-dependent phosphatases"/>
    <property type="match status" value="1"/>
</dbReference>
<comment type="cofactor">
    <cofactor evidence="1">
        <name>Mn(2+)</name>
        <dbReference type="ChEBI" id="CHEBI:29035"/>
    </cofactor>
</comment>
<organism evidence="11 12">
    <name type="scientific">Romanomermis culicivorax</name>
    <name type="common">Nematode worm</name>
    <dbReference type="NCBI Taxonomy" id="13658"/>
    <lineage>
        <taxon>Eukaryota</taxon>
        <taxon>Metazoa</taxon>
        <taxon>Ecdysozoa</taxon>
        <taxon>Nematoda</taxon>
        <taxon>Enoplea</taxon>
        <taxon>Dorylaimia</taxon>
        <taxon>Mermithida</taxon>
        <taxon>Mermithoidea</taxon>
        <taxon>Mermithidae</taxon>
        <taxon>Romanomermis</taxon>
    </lineage>
</organism>
<comment type="catalytic activity">
    <reaction evidence="8">
        <text>O-phospho-L-threonyl-[protein] + H2O = L-threonyl-[protein] + phosphate</text>
        <dbReference type="Rhea" id="RHEA:47004"/>
        <dbReference type="Rhea" id="RHEA-COMP:11060"/>
        <dbReference type="Rhea" id="RHEA-COMP:11605"/>
        <dbReference type="ChEBI" id="CHEBI:15377"/>
        <dbReference type="ChEBI" id="CHEBI:30013"/>
        <dbReference type="ChEBI" id="CHEBI:43474"/>
        <dbReference type="ChEBI" id="CHEBI:61977"/>
        <dbReference type="EC" id="3.1.3.16"/>
    </reaction>
</comment>
<dbReference type="InterPro" id="IPR006186">
    <property type="entry name" value="Ser/Thr-sp_prot-phosphatase"/>
</dbReference>
<dbReference type="GO" id="GO:0046872">
    <property type="term" value="F:metal ion binding"/>
    <property type="evidence" value="ECO:0007669"/>
    <property type="project" value="UniProtKB-KW"/>
</dbReference>
<dbReference type="AlphaFoldDB" id="A0A915IUD7"/>
<keyword evidence="6" id="KW-0464">Manganese</keyword>
<dbReference type="WBParaSite" id="nRc.2.0.1.t17809-RA">
    <property type="protein sequence ID" value="nRc.2.0.1.t17809-RA"/>
    <property type="gene ID" value="nRc.2.0.1.g17809"/>
</dbReference>
<evidence type="ECO:0000256" key="9">
    <source>
        <dbReference type="SAM" id="MobiDB-lite"/>
    </source>
</evidence>
<dbReference type="InterPro" id="IPR004843">
    <property type="entry name" value="Calcineurin-like_PHP"/>
</dbReference>
<dbReference type="OMA" id="DESLMYC"/>
<feature type="region of interest" description="Disordered" evidence="9">
    <location>
        <begin position="85"/>
        <end position="104"/>
    </location>
</feature>
<evidence type="ECO:0000259" key="10">
    <source>
        <dbReference type="Pfam" id="PF00149"/>
    </source>
</evidence>
<evidence type="ECO:0000256" key="2">
    <source>
        <dbReference type="ARBA" id="ARBA00013081"/>
    </source>
</evidence>
<evidence type="ECO:0000256" key="7">
    <source>
        <dbReference type="ARBA" id="ARBA00047761"/>
    </source>
</evidence>
<evidence type="ECO:0000256" key="3">
    <source>
        <dbReference type="ARBA" id="ARBA00022723"/>
    </source>
</evidence>
<dbReference type="PANTHER" id="PTHR11668:SF300">
    <property type="entry name" value="SERINE_THREONINE-PROTEIN PHOSPHATASE"/>
    <property type="match status" value="1"/>
</dbReference>
<evidence type="ECO:0000313" key="11">
    <source>
        <dbReference type="Proteomes" id="UP000887565"/>
    </source>
</evidence>
<reference evidence="12" key="1">
    <citation type="submission" date="2022-11" db="UniProtKB">
        <authorList>
            <consortium name="WormBaseParasite"/>
        </authorList>
    </citation>
    <scope>IDENTIFICATION</scope>
</reference>
<evidence type="ECO:0000256" key="8">
    <source>
        <dbReference type="ARBA" id="ARBA00048336"/>
    </source>
</evidence>
<keyword evidence="4" id="KW-0378">Hydrolase</keyword>
<feature type="compositionally biased region" description="Low complexity" evidence="9">
    <location>
        <begin position="90"/>
        <end position="104"/>
    </location>
</feature>
<evidence type="ECO:0000256" key="4">
    <source>
        <dbReference type="ARBA" id="ARBA00022801"/>
    </source>
</evidence>
<keyword evidence="11" id="KW-1185">Reference proteome</keyword>
<dbReference type="Proteomes" id="UP000887565">
    <property type="component" value="Unplaced"/>
</dbReference>
<sequence>FKESHRGISYLFGEDVVYKFCEEFKIDLVCRAHQVVHNGCEFFAKRKLLTIFSAPNYCGEFDNYGGVLMVLDNLNCRIKKLKPANRVRKSATAPSSQSNPASSS</sequence>
<name>A0A915IUD7_ROMCU</name>
<dbReference type="Pfam" id="PF00149">
    <property type="entry name" value="Metallophos"/>
    <property type="match status" value="1"/>
</dbReference>
<accession>A0A915IUD7</accession>
<evidence type="ECO:0000313" key="12">
    <source>
        <dbReference type="WBParaSite" id="nRc.2.0.1.t17809-RA"/>
    </source>
</evidence>
<dbReference type="InterPro" id="IPR029052">
    <property type="entry name" value="Metallo-depent_PP-like"/>
</dbReference>
<dbReference type="PANTHER" id="PTHR11668">
    <property type="entry name" value="SERINE/THREONINE PROTEIN PHOSPHATASE"/>
    <property type="match status" value="1"/>
</dbReference>
<evidence type="ECO:0000256" key="5">
    <source>
        <dbReference type="ARBA" id="ARBA00022912"/>
    </source>
</evidence>
<feature type="domain" description="Calcineurin-like phosphoesterase" evidence="10">
    <location>
        <begin position="5"/>
        <end position="36"/>
    </location>
</feature>
<evidence type="ECO:0000256" key="1">
    <source>
        <dbReference type="ARBA" id="ARBA00001936"/>
    </source>
</evidence>
<keyword evidence="3" id="KW-0479">Metal-binding</keyword>
<dbReference type="Gene3D" id="3.60.21.10">
    <property type="match status" value="1"/>
</dbReference>
<comment type="catalytic activity">
    <reaction evidence="7">
        <text>O-phospho-L-seryl-[protein] + H2O = L-seryl-[protein] + phosphate</text>
        <dbReference type="Rhea" id="RHEA:20629"/>
        <dbReference type="Rhea" id="RHEA-COMP:9863"/>
        <dbReference type="Rhea" id="RHEA-COMP:11604"/>
        <dbReference type="ChEBI" id="CHEBI:15377"/>
        <dbReference type="ChEBI" id="CHEBI:29999"/>
        <dbReference type="ChEBI" id="CHEBI:43474"/>
        <dbReference type="ChEBI" id="CHEBI:83421"/>
        <dbReference type="EC" id="3.1.3.16"/>
    </reaction>
</comment>
<dbReference type="PRINTS" id="PR00114">
    <property type="entry name" value="STPHPHTASE"/>
</dbReference>